<accession>A0A382PJK7</accession>
<evidence type="ECO:0000256" key="3">
    <source>
        <dbReference type="ARBA" id="ARBA00023027"/>
    </source>
</evidence>
<evidence type="ECO:0000259" key="4">
    <source>
        <dbReference type="Pfam" id="PF00389"/>
    </source>
</evidence>
<keyword evidence="3" id="KW-0520">NAD</keyword>
<organism evidence="6">
    <name type="scientific">marine metagenome</name>
    <dbReference type="NCBI Taxonomy" id="408172"/>
    <lineage>
        <taxon>unclassified sequences</taxon>
        <taxon>metagenomes</taxon>
        <taxon>ecological metagenomes</taxon>
    </lineage>
</organism>
<keyword evidence="2" id="KW-0560">Oxidoreductase</keyword>
<dbReference type="SUPFAM" id="SSF52283">
    <property type="entry name" value="Formate/glycerate dehydrogenase catalytic domain-like"/>
    <property type="match status" value="1"/>
</dbReference>
<gene>
    <name evidence="6" type="ORF">METZ01_LOCUS326433</name>
</gene>
<dbReference type="InterPro" id="IPR006139">
    <property type="entry name" value="D-isomer_2_OHA_DH_cat_dom"/>
</dbReference>
<dbReference type="PANTHER" id="PTHR43761">
    <property type="entry name" value="D-ISOMER SPECIFIC 2-HYDROXYACID DEHYDROGENASE FAMILY PROTEIN (AFU_ORTHOLOGUE AFUA_1G13630)"/>
    <property type="match status" value="1"/>
</dbReference>
<dbReference type="EMBL" id="UINC01107878">
    <property type="protein sequence ID" value="SVC73579.1"/>
    <property type="molecule type" value="Genomic_DNA"/>
</dbReference>
<evidence type="ECO:0000256" key="1">
    <source>
        <dbReference type="ARBA" id="ARBA00005854"/>
    </source>
</evidence>
<dbReference type="Pfam" id="PF00389">
    <property type="entry name" value="2-Hacid_dh"/>
    <property type="match status" value="1"/>
</dbReference>
<proteinExistence type="inferred from homology"/>
<sequence length="199" mass="21410">MPKIAFLWPEAEFLSLGLPAPNNYDVHFGRAGIRFEAESACQNADYIISPSGAGNIDIALLKMAPQTKLVQLTGAGYDNVDQHECARRGIPIAYMPGLNAPSVAQTMLQMALRLRRPLTLLTKGGEEEWMSARADNINGRELSGQVGVIGYGHIGRAVASLFLSVGLEVVCAKHGDHQTAEVVSLPMREVIATSDILVV</sequence>
<dbReference type="InterPro" id="IPR050418">
    <property type="entry name" value="D-iso_2-hydroxyacid_DH_PdxB"/>
</dbReference>
<feature type="domain" description="D-isomer specific 2-hydroxyacid dehydrogenase NAD-binding" evidence="5">
    <location>
        <begin position="125"/>
        <end position="199"/>
    </location>
</feature>
<dbReference type="SUPFAM" id="SSF51735">
    <property type="entry name" value="NAD(P)-binding Rossmann-fold domains"/>
    <property type="match status" value="1"/>
</dbReference>
<dbReference type="GO" id="GO:0051287">
    <property type="term" value="F:NAD binding"/>
    <property type="evidence" value="ECO:0007669"/>
    <property type="project" value="InterPro"/>
</dbReference>
<dbReference type="AlphaFoldDB" id="A0A382PJK7"/>
<evidence type="ECO:0008006" key="7">
    <source>
        <dbReference type="Google" id="ProtNLM"/>
    </source>
</evidence>
<protein>
    <recommendedName>
        <fullName evidence="7">D-isomer specific 2-hydroxyacid dehydrogenase NAD-binding domain-containing protein</fullName>
    </recommendedName>
</protein>
<evidence type="ECO:0000259" key="5">
    <source>
        <dbReference type="Pfam" id="PF02826"/>
    </source>
</evidence>
<dbReference type="Pfam" id="PF02826">
    <property type="entry name" value="2-Hacid_dh_C"/>
    <property type="match status" value="1"/>
</dbReference>
<dbReference type="GO" id="GO:0016616">
    <property type="term" value="F:oxidoreductase activity, acting on the CH-OH group of donors, NAD or NADP as acceptor"/>
    <property type="evidence" value="ECO:0007669"/>
    <property type="project" value="InterPro"/>
</dbReference>
<reference evidence="6" key="1">
    <citation type="submission" date="2018-05" db="EMBL/GenBank/DDBJ databases">
        <authorList>
            <person name="Lanie J.A."/>
            <person name="Ng W.-L."/>
            <person name="Kazmierczak K.M."/>
            <person name="Andrzejewski T.M."/>
            <person name="Davidsen T.M."/>
            <person name="Wayne K.J."/>
            <person name="Tettelin H."/>
            <person name="Glass J.I."/>
            <person name="Rusch D."/>
            <person name="Podicherti R."/>
            <person name="Tsui H.-C.T."/>
            <person name="Winkler M.E."/>
        </authorList>
    </citation>
    <scope>NUCLEOTIDE SEQUENCE</scope>
</reference>
<dbReference type="Gene3D" id="3.40.50.720">
    <property type="entry name" value="NAD(P)-binding Rossmann-like Domain"/>
    <property type="match status" value="2"/>
</dbReference>
<comment type="similarity">
    <text evidence="1">Belongs to the D-isomer specific 2-hydroxyacid dehydrogenase family.</text>
</comment>
<evidence type="ECO:0000313" key="6">
    <source>
        <dbReference type="EMBL" id="SVC73579.1"/>
    </source>
</evidence>
<dbReference type="PANTHER" id="PTHR43761:SF1">
    <property type="entry name" value="D-ISOMER SPECIFIC 2-HYDROXYACID DEHYDROGENASE CATALYTIC DOMAIN-CONTAINING PROTEIN-RELATED"/>
    <property type="match status" value="1"/>
</dbReference>
<name>A0A382PJK7_9ZZZZ</name>
<dbReference type="InterPro" id="IPR006140">
    <property type="entry name" value="D-isomer_DH_NAD-bd"/>
</dbReference>
<dbReference type="InterPro" id="IPR036291">
    <property type="entry name" value="NAD(P)-bd_dom_sf"/>
</dbReference>
<feature type="domain" description="D-isomer specific 2-hydroxyacid dehydrogenase catalytic" evidence="4">
    <location>
        <begin position="34"/>
        <end position="120"/>
    </location>
</feature>
<feature type="non-terminal residue" evidence="6">
    <location>
        <position position="199"/>
    </location>
</feature>
<evidence type="ECO:0000256" key="2">
    <source>
        <dbReference type="ARBA" id="ARBA00023002"/>
    </source>
</evidence>